<comment type="caution">
    <text evidence="1">The sequence shown here is derived from an EMBL/GenBank/DDBJ whole genome shotgun (WGS) entry which is preliminary data.</text>
</comment>
<name>A0ABV9XPS7_9PSEU</name>
<dbReference type="GO" id="GO:0003677">
    <property type="term" value="F:DNA binding"/>
    <property type="evidence" value="ECO:0007669"/>
    <property type="project" value="UniProtKB-KW"/>
</dbReference>
<proteinExistence type="predicted"/>
<dbReference type="Proteomes" id="UP001595833">
    <property type="component" value="Unassembled WGS sequence"/>
</dbReference>
<gene>
    <name evidence="1" type="ORF">ACFPFM_00985</name>
</gene>
<dbReference type="RefSeq" id="WP_344034815.1">
    <property type="nucleotide sequence ID" value="NZ_BAAAKE010000002.1"/>
</dbReference>
<dbReference type="SUPFAM" id="SSF142906">
    <property type="entry name" value="YjbR-like"/>
    <property type="match status" value="1"/>
</dbReference>
<evidence type="ECO:0000313" key="2">
    <source>
        <dbReference type="Proteomes" id="UP001595833"/>
    </source>
</evidence>
<protein>
    <submittedName>
        <fullName evidence="1">MmcQ/YjbR family DNA-binding protein</fullName>
    </submittedName>
</protein>
<keyword evidence="1" id="KW-0238">DNA-binding</keyword>
<organism evidence="1 2">
    <name type="scientific">Saccharothrix xinjiangensis</name>
    <dbReference type="NCBI Taxonomy" id="204798"/>
    <lineage>
        <taxon>Bacteria</taxon>
        <taxon>Bacillati</taxon>
        <taxon>Actinomycetota</taxon>
        <taxon>Actinomycetes</taxon>
        <taxon>Pseudonocardiales</taxon>
        <taxon>Pseudonocardiaceae</taxon>
        <taxon>Saccharothrix</taxon>
    </lineage>
</organism>
<dbReference type="PANTHER" id="PTHR35145">
    <property type="entry name" value="CYTOPLASMIC PROTEIN-RELATED"/>
    <property type="match status" value="1"/>
</dbReference>
<evidence type="ECO:0000313" key="1">
    <source>
        <dbReference type="EMBL" id="MFC5052320.1"/>
    </source>
</evidence>
<dbReference type="Gene3D" id="3.90.1150.30">
    <property type="match status" value="1"/>
</dbReference>
<reference evidence="2" key="1">
    <citation type="journal article" date="2019" name="Int. J. Syst. Evol. Microbiol.">
        <title>The Global Catalogue of Microorganisms (GCM) 10K type strain sequencing project: providing services to taxonomists for standard genome sequencing and annotation.</title>
        <authorList>
            <consortium name="The Broad Institute Genomics Platform"/>
            <consortium name="The Broad Institute Genome Sequencing Center for Infectious Disease"/>
            <person name="Wu L."/>
            <person name="Ma J."/>
        </authorList>
    </citation>
    <scope>NUCLEOTIDE SEQUENCE [LARGE SCALE GENOMIC DNA]</scope>
    <source>
        <strain evidence="2">KCTC 12848</strain>
    </source>
</reference>
<dbReference type="Pfam" id="PF04237">
    <property type="entry name" value="YjbR"/>
    <property type="match status" value="1"/>
</dbReference>
<accession>A0ABV9XPS7</accession>
<dbReference type="EMBL" id="JBHSJB010000003">
    <property type="protein sequence ID" value="MFC5052320.1"/>
    <property type="molecule type" value="Genomic_DNA"/>
</dbReference>
<dbReference type="InterPro" id="IPR038056">
    <property type="entry name" value="YjbR-like_sf"/>
</dbReference>
<sequence>MAPDAMALDDVPPDAMALDEVIAHCLAKPGAEETYPWGDEELVCKVGGKAFAFIGSAKHTVGVKCGANAEEAAEWRERHPGHITTSAYIGRYGWNTVDLTGTVPDDEIRELLDASYDAVVAKLPKGKRP</sequence>
<dbReference type="PANTHER" id="PTHR35145:SF1">
    <property type="entry name" value="CYTOPLASMIC PROTEIN"/>
    <property type="match status" value="1"/>
</dbReference>
<dbReference type="InterPro" id="IPR058532">
    <property type="entry name" value="YjbR/MT2646/Rv2570-like"/>
</dbReference>
<keyword evidence="2" id="KW-1185">Reference proteome</keyword>
<dbReference type="InterPro" id="IPR007351">
    <property type="entry name" value="YjbR"/>
</dbReference>